<evidence type="ECO:0000313" key="1">
    <source>
        <dbReference type="EMBL" id="GEO09379.1"/>
    </source>
</evidence>
<dbReference type="Proteomes" id="UP000321513">
    <property type="component" value="Unassembled WGS sequence"/>
</dbReference>
<reference evidence="1 2" key="1">
    <citation type="submission" date="2019-07" db="EMBL/GenBank/DDBJ databases">
        <title>Whole genome shotgun sequence of Segetibacter aerophilus NBRC 106135.</title>
        <authorList>
            <person name="Hosoyama A."/>
            <person name="Uohara A."/>
            <person name="Ohji S."/>
            <person name="Ichikawa N."/>
        </authorList>
    </citation>
    <scope>NUCLEOTIDE SEQUENCE [LARGE SCALE GENOMIC DNA]</scope>
    <source>
        <strain evidence="1 2">NBRC 106135</strain>
    </source>
</reference>
<proteinExistence type="predicted"/>
<dbReference type="OrthoDB" id="839982at2"/>
<dbReference type="RefSeq" id="WP_147203502.1">
    <property type="nucleotide sequence ID" value="NZ_BJYT01000006.1"/>
</dbReference>
<gene>
    <name evidence="1" type="ORF">SAE01_18750</name>
</gene>
<accession>A0A512BBN2</accession>
<name>A0A512BBN2_9BACT</name>
<sequence>MTYTENHIIETYTKLLEGLNANSKLELIERLSKSVEEDKKKEKAFYNSFGGFSSEKSAEEIIKEIKETRKFRNKDIEL</sequence>
<protein>
    <submittedName>
        <fullName evidence="1">Uncharacterized protein</fullName>
    </submittedName>
</protein>
<evidence type="ECO:0000313" key="2">
    <source>
        <dbReference type="Proteomes" id="UP000321513"/>
    </source>
</evidence>
<organism evidence="1 2">
    <name type="scientific">Segetibacter aerophilus</name>
    <dbReference type="NCBI Taxonomy" id="670293"/>
    <lineage>
        <taxon>Bacteria</taxon>
        <taxon>Pseudomonadati</taxon>
        <taxon>Bacteroidota</taxon>
        <taxon>Chitinophagia</taxon>
        <taxon>Chitinophagales</taxon>
        <taxon>Chitinophagaceae</taxon>
        <taxon>Segetibacter</taxon>
    </lineage>
</organism>
<dbReference type="AlphaFoldDB" id="A0A512BBN2"/>
<keyword evidence="2" id="KW-1185">Reference proteome</keyword>
<dbReference type="EMBL" id="BJYT01000006">
    <property type="protein sequence ID" value="GEO09379.1"/>
    <property type="molecule type" value="Genomic_DNA"/>
</dbReference>
<comment type="caution">
    <text evidence="1">The sequence shown here is derived from an EMBL/GenBank/DDBJ whole genome shotgun (WGS) entry which is preliminary data.</text>
</comment>